<keyword evidence="4" id="KW-1185">Reference proteome</keyword>
<feature type="coiled-coil region" evidence="1">
    <location>
        <begin position="237"/>
        <end position="292"/>
    </location>
</feature>
<dbReference type="GeneID" id="108674215"/>
<organism evidence="4 5">
    <name type="scientific">Hyalella azteca</name>
    <name type="common">Amphipod</name>
    <dbReference type="NCBI Taxonomy" id="294128"/>
    <lineage>
        <taxon>Eukaryota</taxon>
        <taxon>Metazoa</taxon>
        <taxon>Ecdysozoa</taxon>
        <taxon>Arthropoda</taxon>
        <taxon>Crustacea</taxon>
        <taxon>Multicrustacea</taxon>
        <taxon>Malacostraca</taxon>
        <taxon>Eumalacostraca</taxon>
        <taxon>Peracarida</taxon>
        <taxon>Amphipoda</taxon>
        <taxon>Senticaudata</taxon>
        <taxon>Talitrida</taxon>
        <taxon>Talitroidea</taxon>
        <taxon>Hyalellidae</taxon>
        <taxon>Hyalella</taxon>
    </lineage>
</organism>
<sequence>SSDDDGRADIGERNALEDSTIRRSKNASRRGGENSPSQSAENSASHNDPEDILELKNGSKKVLSKSSEGFEVTYDIEVNNGELNITPRGEDDSSTGARRAWDSAPNQHDHHRTGDQQDDHRAKRTTKLSRNERTTASEEDLKKEIEAVMDERKRNEARRKQLFEQARLLHDTIVEIKEKRREQWWVQYTAARRYGTGLEEQQAALRAELDHLHRRIIGSIVKRSPLVTGVRDEPSRKANLKISVIRLRHEIEDLKKRHESMDIKLETETKLKGQAEKEVKQLRQEVSKKKIDVALCRSRNPTLNRSLGDIPMNI</sequence>
<dbReference type="OrthoDB" id="9901850at2759"/>
<feature type="compositionally biased region" description="Polar residues" evidence="2">
    <location>
        <begin position="34"/>
        <end position="46"/>
    </location>
</feature>
<accession>A0A8B7NV91</accession>
<dbReference type="OMA" id="HADENVK"/>
<dbReference type="RefSeq" id="XP_018017635.1">
    <property type="nucleotide sequence ID" value="XM_018162146.2"/>
</dbReference>
<gene>
    <name evidence="5" type="primary">LOC108674215</name>
</gene>
<dbReference type="PANTHER" id="PTHR14421">
    <property type="entry name" value="SPERMATOGENESIS-ASSOCIATED PROTEIN 1"/>
    <property type="match status" value="1"/>
</dbReference>
<dbReference type="InterPro" id="IPR031478">
    <property type="entry name" value="SPATA1_C"/>
</dbReference>
<dbReference type="PANTHER" id="PTHR14421:SF3">
    <property type="entry name" value="SPERMATOGENESIS-ASSOCIATED PROTEIN 1"/>
    <property type="match status" value="1"/>
</dbReference>
<feature type="non-terminal residue" evidence="5">
    <location>
        <position position="1"/>
    </location>
</feature>
<evidence type="ECO:0000313" key="5">
    <source>
        <dbReference type="RefSeq" id="XP_018017635.1"/>
    </source>
</evidence>
<feature type="compositionally biased region" description="Basic and acidic residues" evidence="2">
    <location>
        <begin position="1"/>
        <end position="21"/>
    </location>
</feature>
<evidence type="ECO:0000256" key="1">
    <source>
        <dbReference type="SAM" id="Coils"/>
    </source>
</evidence>
<proteinExistence type="predicted"/>
<dbReference type="InterPro" id="IPR039062">
    <property type="entry name" value="SPAT1"/>
</dbReference>
<evidence type="ECO:0000256" key="2">
    <source>
        <dbReference type="SAM" id="MobiDB-lite"/>
    </source>
</evidence>
<keyword evidence="1" id="KW-0175">Coiled coil</keyword>
<feature type="compositionally biased region" description="Basic and acidic residues" evidence="2">
    <location>
        <begin position="112"/>
        <end position="121"/>
    </location>
</feature>
<name>A0A8B7NV91_HYAAZ</name>
<evidence type="ECO:0000313" key="4">
    <source>
        <dbReference type="Proteomes" id="UP000694843"/>
    </source>
</evidence>
<dbReference type="Proteomes" id="UP000694843">
    <property type="component" value="Unplaced"/>
</dbReference>
<evidence type="ECO:0000259" key="3">
    <source>
        <dbReference type="Pfam" id="PF15743"/>
    </source>
</evidence>
<feature type="region of interest" description="Disordered" evidence="2">
    <location>
        <begin position="1"/>
        <end position="142"/>
    </location>
</feature>
<dbReference type="Pfam" id="PF15743">
    <property type="entry name" value="SPATA1_C"/>
    <property type="match status" value="1"/>
</dbReference>
<dbReference type="AlphaFoldDB" id="A0A8B7NV91"/>
<dbReference type="KEGG" id="hazt:108674215"/>
<protein>
    <submittedName>
        <fullName evidence="5">Uncharacterized protein LOC108674215</fullName>
    </submittedName>
</protein>
<feature type="domain" description="Spermatogenesis-associated protein 1 C-terminal" evidence="3">
    <location>
        <begin position="143"/>
        <end position="290"/>
    </location>
</feature>
<feature type="compositionally biased region" description="Basic and acidic residues" evidence="2">
    <location>
        <begin position="129"/>
        <end position="142"/>
    </location>
</feature>
<reference evidence="5" key="1">
    <citation type="submission" date="2025-08" db="UniProtKB">
        <authorList>
            <consortium name="RefSeq"/>
        </authorList>
    </citation>
    <scope>IDENTIFICATION</scope>
    <source>
        <tissue evidence="5">Whole organism</tissue>
    </source>
</reference>